<proteinExistence type="predicted"/>
<reference evidence="2 3" key="1">
    <citation type="submission" date="2023-04" db="EMBL/GenBank/DDBJ databases">
        <title>Genome sequence of Halobacillus naozhouensis KACC 21980.</title>
        <authorList>
            <person name="Kim S."/>
            <person name="Heo J."/>
            <person name="Kwon S.-W."/>
        </authorList>
    </citation>
    <scope>NUCLEOTIDE SEQUENCE [LARGE SCALE GENOMIC DNA]</scope>
    <source>
        <strain evidence="2 3">KCTC 13234</strain>
    </source>
</reference>
<accession>A0ABY8IXV9</accession>
<keyword evidence="1" id="KW-0472">Membrane</keyword>
<protein>
    <submittedName>
        <fullName evidence="2">Uncharacterized protein</fullName>
    </submittedName>
</protein>
<feature type="transmembrane region" description="Helical" evidence="1">
    <location>
        <begin position="43"/>
        <end position="64"/>
    </location>
</feature>
<gene>
    <name evidence="2" type="ORF">P9989_17755</name>
</gene>
<sequence>MMALPITGLLITLTTKELAVVIHKLVAEAEVKKDYKKSKRYLSFRYALRVSLGVLIMIGTLVGAKHLAPVFFHG</sequence>
<keyword evidence="1" id="KW-0812">Transmembrane</keyword>
<dbReference type="RefSeq" id="WP_283076187.1">
    <property type="nucleotide sequence ID" value="NZ_CP121671.1"/>
</dbReference>
<evidence type="ECO:0000313" key="3">
    <source>
        <dbReference type="Proteomes" id="UP001221597"/>
    </source>
</evidence>
<dbReference type="Proteomes" id="UP001221597">
    <property type="component" value="Chromosome"/>
</dbReference>
<organism evidence="2 3">
    <name type="scientific">Halobacillus naozhouensis</name>
    <dbReference type="NCBI Taxonomy" id="554880"/>
    <lineage>
        <taxon>Bacteria</taxon>
        <taxon>Bacillati</taxon>
        <taxon>Bacillota</taxon>
        <taxon>Bacilli</taxon>
        <taxon>Bacillales</taxon>
        <taxon>Bacillaceae</taxon>
        <taxon>Halobacillus</taxon>
    </lineage>
</organism>
<keyword evidence="3" id="KW-1185">Reference proteome</keyword>
<dbReference type="EMBL" id="CP121671">
    <property type="protein sequence ID" value="WFT74187.1"/>
    <property type="molecule type" value="Genomic_DNA"/>
</dbReference>
<name>A0ABY8IXV9_9BACI</name>
<evidence type="ECO:0000256" key="1">
    <source>
        <dbReference type="SAM" id="Phobius"/>
    </source>
</evidence>
<keyword evidence="1" id="KW-1133">Transmembrane helix</keyword>
<evidence type="ECO:0000313" key="2">
    <source>
        <dbReference type="EMBL" id="WFT74187.1"/>
    </source>
</evidence>